<protein>
    <submittedName>
        <fullName evidence="1">Uncharacterized protein</fullName>
    </submittedName>
</protein>
<dbReference type="Proteomes" id="UP001195769">
    <property type="component" value="Unassembled WGS sequence"/>
</dbReference>
<proteinExistence type="predicted"/>
<dbReference type="EMBL" id="JABBWK010000098">
    <property type="protein sequence ID" value="KAG1893503.1"/>
    <property type="molecule type" value="Genomic_DNA"/>
</dbReference>
<dbReference type="SUPFAM" id="SSF48452">
    <property type="entry name" value="TPR-like"/>
    <property type="match status" value="1"/>
</dbReference>
<evidence type="ECO:0000313" key="2">
    <source>
        <dbReference type="Proteomes" id="UP001195769"/>
    </source>
</evidence>
<dbReference type="RefSeq" id="XP_041219079.1">
    <property type="nucleotide sequence ID" value="XM_041370107.1"/>
</dbReference>
<reference evidence="1" key="1">
    <citation type="journal article" date="2020" name="New Phytol.">
        <title>Comparative genomics reveals dynamic genome evolution in host specialist ectomycorrhizal fungi.</title>
        <authorList>
            <person name="Lofgren L.A."/>
            <person name="Nguyen N.H."/>
            <person name="Vilgalys R."/>
            <person name="Ruytinx J."/>
            <person name="Liao H.L."/>
            <person name="Branco S."/>
            <person name="Kuo A."/>
            <person name="LaButti K."/>
            <person name="Lipzen A."/>
            <person name="Andreopoulos W."/>
            <person name="Pangilinan J."/>
            <person name="Riley R."/>
            <person name="Hundley H."/>
            <person name="Na H."/>
            <person name="Barry K."/>
            <person name="Grigoriev I.V."/>
            <person name="Stajich J.E."/>
            <person name="Kennedy P.G."/>
        </authorList>
    </citation>
    <scope>NUCLEOTIDE SEQUENCE</scope>
    <source>
        <strain evidence="1">FC203</strain>
    </source>
</reference>
<gene>
    <name evidence="1" type="ORF">F5891DRAFT_1258866</name>
</gene>
<dbReference type="InterPro" id="IPR011990">
    <property type="entry name" value="TPR-like_helical_dom_sf"/>
</dbReference>
<dbReference type="GeneID" id="64664405"/>
<dbReference type="AlphaFoldDB" id="A0AAD4HED1"/>
<dbReference type="Gene3D" id="1.25.40.10">
    <property type="entry name" value="Tetratricopeptide repeat domain"/>
    <property type="match status" value="1"/>
</dbReference>
<evidence type="ECO:0000313" key="1">
    <source>
        <dbReference type="EMBL" id="KAG1893503.1"/>
    </source>
</evidence>
<accession>A0AAD4HED1</accession>
<comment type="caution">
    <text evidence="1">The sequence shown here is derived from an EMBL/GenBank/DDBJ whole genome shotgun (WGS) entry which is preliminary data.</text>
</comment>
<name>A0AAD4HED1_9AGAM</name>
<organism evidence="1 2">
    <name type="scientific">Suillus fuscotomentosus</name>
    <dbReference type="NCBI Taxonomy" id="1912939"/>
    <lineage>
        <taxon>Eukaryota</taxon>
        <taxon>Fungi</taxon>
        <taxon>Dikarya</taxon>
        <taxon>Basidiomycota</taxon>
        <taxon>Agaricomycotina</taxon>
        <taxon>Agaricomycetes</taxon>
        <taxon>Agaricomycetidae</taxon>
        <taxon>Boletales</taxon>
        <taxon>Suillineae</taxon>
        <taxon>Suillaceae</taxon>
        <taxon>Suillus</taxon>
    </lineage>
</organism>
<sequence length="208" mass="23627">MARMRRFTASADKLYVKSSDSEHHFYGLLSKIWHWRAKLYYRGDIVQVNEHLENLLQCTCTRYLARREALMGLAEVAFCEGRLSEAMDILQQIVEMSEGERSHDILWYTVLKAIVASKQGDHTLARELIYKAPKSSQFFELRSAFIFLHRSCGAACIELTAGAYDKAESHFIATIEGCDIQGHLNFKAYSKRGLGEIAFAHDDLALAA</sequence>
<keyword evidence="2" id="KW-1185">Reference proteome</keyword>